<gene>
    <name evidence="3" type="ORF">BpHYR1_030091</name>
</gene>
<feature type="coiled-coil region" evidence="1">
    <location>
        <begin position="394"/>
        <end position="421"/>
    </location>
</feature>
<accession>A0A3M7QBA1</accession>
<evidence type="ECO:0000256" key="1">
    <source>
        <dbReference type="SAM" id="Coils"/>
    </source>
</evidence>
<reference evidence="3 4" key="1">
    <citation type="journal article" date="2018" name="Sci. Rep.">
        <title>Genomic signatures of local adaptation to the degree of environmental predictability in rotifers.</title>
        <authorList>
            <person name="Franch-Gras L."/>
            <person name="Hahn C."/>
            <person name="Garcia-Roger E.M."/>
            <person name="Carmona M.J."/>
            <person name="Serra M."/>
            <person name="Gomez A."/>
        </authorList>
    </citation>
    <scope>NUCLEOTIDE SEQUENCE [LARGE SCALE GENOMIC DNA]</scope>
    <source>
        <strain evidence="3">HYR1</strain>
    </source>
</reference>
<feature type="compositionally biased region" description="Low complexity" evidence="2">
    <location>
        <begin position="294"/>
        <end position="318"/>
    </location>
</feature>
<keyword evidence="1" id="KW-0175">Coiled coil</keyword>
<organism evidence="3 4">
    <name type="scientific">Brachionus plicatilis</name>
    <name type="common">Marine rotifer</name>
    <name type="synonym">Brachionus muelleri</name>
    <dbReference type="NCBI Taxonomy" id="10195"/>
    <lineage>
        <taxon>Eukaryota</taxon>
        <taxon>Metazoa</taxon>
        <taxon>Spiralia</taxon>
        <taxon>Gnathifera</taxon>
        <taxon>Rotifera</taxon>
        <taxon>Eurotatoria</taxon>
        <taxon>Monogononta</taxon>
        <taxon>Pseudotrocha</taxon>
        <taxon>Ploima</taxon>
        <taxon>Brachionidae</taxon>
        <taxon>Brachionus</taxon>
    </lineage>
</organism>
<evidence type="ECO:0000313" key="3">
    <source>
        <dbReference type="EMBL" id="RNA08248.1"/>
    </source>
</evidence>
<feature type="region of interest" description="Disordered" evidence="2">
    <location>
        <begin position="293"/>
        <end position="323"/>
    </location>
</feature>
<comment type="caution">
    <text evidence="3">The sequence shown here is derived from an EMBL/GenBank/DDBJ whole genome shotgun (WGS) entry which is preliminary data.</text>
</comment>
<feature type="compositionally biased region" description="Polar residues" evidence="2">
    <location>
        <begin position="241"/>
        <end position="250"/>
    </location>
</feature>
<evidence type="ECO:0000256" key="2">
    <source>
        <dbReference type="SAM" id="MobiDB-lite"/>
    </source>
</evidence>
<feature type="compositionally biased region" description="Polar residues" evidence="2">
    <location>
        <begin position="350"/>
        <end position="368"/>
    </location>
</feature>
<keyword evidence="4" id="KW-1185">Reference proteome</keyword>
<feature type="region of interest" description="Disordered" evidence="2">
    <location>
        <begin position="350"/>
        <end position="388"/>
    </location>
</feature>
<evidence type="ECO:0000313" key="4">
    <source>
        <dbReference type="Proteomes" id="UP000276133"/>
    </source>
</evidence>
<feature type="compositionally biased region" description="Basic and acidic residues" evidence="2">
    <location>
        <begin position="251"/>
        <end position="268"/>
    </location>
</feature>
<proteinExistence type="predicted"/>
<dbReference type="AlphaFoldDB" id="A0A3M7QBA1"/>
<protein>
    <submittedName>
        <fullName evidence="3">Uncharacterized protein</fullName>
    </submittedName>
</protein>
<dbReference type="Proteomes" id="UP000276133">
    <property type="component" value="Unassembled WGS sequence"/>
</dbReference>
<name>A0A3M7QBA1_BRAPC</name>
<sequence>MREILSKNNNKPGNYPKIKMKLDKNRTNNHNNMVQCSPSINSTPNRIKLGFGCHKSNEVWIDGPKSGPKVSPINKILTPGESINFNEIWIDGPNAAQNKCRKNKSKSRHSVDQVQKLNSYFESIKDLRFDETDSVECLDRALLKQLNDQDADIIENFVFSSDSNSRPISLLSVNSSDTYSTATNSTTSSEFNKSESSYIKKLEDLKSSYDKMIFKQTFEPMESLHKTLESFLNIDQQMVTNEHNPSSRNLDNFDRPSRMTDQEKEKRLSRILSPTRLRSQNLQDFYVGIHNAQTSPSGSSSCSSNSTTSSMTPPSSTPNASFNQDSCTNRAAIKNRLFFNFNSRNGLSFQNCNSMPSTPVHNPSSDITPKQPKSAENVKNSRKQESILNRIFNRTKSRERLQNVSEKIKSLNDSIKQQKSDLKNYFKTEKKTKLVNMMQILSSKAKDQNNLMNFCLRENNHEENFRGQNCINENISFLMLKSFNKMLVYQNLFEYLYPTNLNH</sequence>
<dbReference type="EMBL" id="REGN01006804">
    <property type="protein sequence ID" value="RNA08248.1"/>
    <property type="molecule type" value="Genomic_DNA"/>
</dbReference>
<feature type="region of interest" description="Disordered" evidence="2">
    <location>
        <begin position="241"/>
        <end position="270"/>
    </location>
</feature>